<protein>
    <submittedName>
        <fullName evidence="2">Uncharacterized protein</fullName>
    </submittedName>
</protein>
<feature type="region of interest" description="Disordered" evidence="1">
    <location>
        <begin position="319"/>
        <end position="356"/>
    </location>
</feature>
<evidence type="ECO:0000256" key="1">
    <source>
        <dbReference type="SAM" id="MobiDB-lite"/>
    </source>
</evidence>
<organism evidence="2 3">
    <name type="scientific">Laccaria amethystina LaAM-08-1</name>
    <dbReference type="NCBI Taxonomy" id="1095629"/>
    <lineage>
        <taxon>Eukaryota</taxon>
        <taxon>Fungi</taxon>
        <taxon>Dikarya</taxon>
        <taxon>Basidiomycota</taxon>
        <taxon>Agaricomycotina</taxon>
        <taxon>Agaricomycetes</taxon>
        <taxon>Agaricomycetidae</taxon>
        <taxon>Agaricales</taxon>
        <taxon>Agaricineae</taxon>
        <taxon>Hydnangiaceae</taxon>
        <taxon>Laccaria</taxon>
    </lineage>
</organism>
<feature type="region of interest" description="Disordered" evidence="1">
    <location>
        <begin position="381"/>
        <end position="556"/>
    </location>
</feature>
<reference evidence="2 3" key="1">
    <citation type="submission" date="2014-04" db="EMBL/GenBank/DDBJ databases">
        <authorList>
            <consortium name="DOE Joint Genome Institute"/>
            <person name="Kuo A."/>
            <person name="Kohler A."/>
            <person name="Nagy L.G."/>
            <person name="Floudas D."/>
            <person name="Copeland A."/>
            <person name="Barry K.W."/>
            <person name="Cichocki N."/>
            <person name="Veneault-Fourrey C."/>
            <person name="LaButti K."/>
            <person name="Lindquist E.A."/>
            <person name="Lipzen A."/>
            <person name="Lundell T."/>
            <person name="Morin E."/>
            <person name="Murat C."/>
            <person name="Sun H."/>
            <person name="Tunlid A."/>
            <person name="Henrissat B."/>
            <person name="Grigoriev I.V."/>
            <person name="Hibbett D.S."/>
            <person name="Martin F."/>
            <person name="Nordberg H.P."/>
            <person name="Cantor M.N."/>
            <person name="Hua S.X."/>
        </authorList>
    </citation>
    <scope>NUCLEOTIDE SEQUENCE [LARGE SCALE GENOMIC DNA]</scope>
    <source>
        <strain evidence="2 3">LaAM-08-1</strain>
    </source>
</reference>
<evidence type="ECO:0000313" key="3">
    <source>
        <dbReference type="Proteomes" id="UP000054477"/>
    </source>
</evidence>
<dbReference type="AlphaFoldDB" id="A0A0C9WRR0"/>
<feature type="region of interest" description="Disordered" evidence="1">
    <location>
        <begin position="171"/>
        <end position="196"/>
    </location>
</feature>
<feature type="compositionally biased region" description="Polar residues" evidence="1">
    <location>
        <begin position="491"/>
        <end position="503"/>
    </location>
</feature>
<dbReference type="Proteomes" id="UP000054477">
    <property type="component" value="Unassembled WGS sequence"/>
</dbReference>
<sequence length="670" mass="75225">MTRQKIMTDEQEAWLNERKPDFLLANQRKVAAKEFFPTALNEFREKWPVPQVSQEEINAAGSVELAEKVKREKYDKRTSTWFHNKARVVTSGGGARDVLSVKLPSQPRKLQPWQAYHALTYHSRWKPHVDAAWREYIKAWATEHQEEKPEKGRFQFMVEFMKTKFNEETDEMKTQCEEYRKPEKREELNPKPGKSQSTINAKYQVAIDLLPRTLSTIGESLMMQTGWNITILAGGPTPDSDGMIMTYLSHTGKTKGGDSFEKFLGKGDYDAHVLVPFEKFLNASFSPEDCASRCLTKEEMGDEPEGGKIHQMDDAAAQEKVGGQDMNDNEWEKENGDEDDDEGDSKPKLAGLSDYEKRREQNKAAIALILADLKEQYPIPEDLMRVSKPKKPAMKKKNHDDKPGERRVSTRNKASRSCNLAMTHVTDDSHRGTLPPTSPVAPAISPDREQQALPVTHVEPNNKCTTPSADSRGAGGEDSTIISTPAAHASSPETTQPNATSIEPMSLNGPLSKDAELSNGLPEPKDSEDGPDHDVAMHDATSGVLPSLKPRNDEDLPPWLTKMINYLRGVAPDTAWQDLVTEFVEFEQRGPQNGNLPTSLRPKEVSNWIRSKKKDEAPSVDPADYGKRFMGWWKNIQPSWRVSDSEAVQPLFRDVSAAETWQAMKKGGTA</sequence>
<feature type="compositionally biased region" description="Basic and acidic residues" evidence="1">
    <location>
        <begin position="398"/>
        <end position="408"/>
    </location>
</feature>
<name>A0A0C9WRR0_9AGAR</name>
<feature type="compositionally biased region" description="Basic and acidic residues" evidence="1">
    <location>
        <begin position="523"/>
        <end position="537"/>
    </location>
</feature>
<gene>
    <name evidence="2" type="ORF">K443DRAFT_36839</name>
</gene>
<dbReference type="STRING" id="1095629.A0A0C9WRR0"/>
<feature type="compositionally biased region" description="Basic residues" evidence="1">
    <location>
        <begin position="387"/>
        <end position="397"/>
    </location>
</feature>
<accession>A0A0C9WRR0</accession>
<feature type="non-terminal residue" evidence="2">
    <location>
        <position position="670"/>
    </location>
</feature>
<proteinExistence type="predicted"/>
<feature type="compositionally biased region" description="Acidic residues" evidence="1">
    <location>
        <begin position="327"/>
        <end position="343"/>
    </location>
</feature>
<evidence type="ECO:0000313" key="2">
    <source>
        <dbReference type="EMBL" id="KIJ90578.1"/>
    </source>
</evidence>
<dbReference type="HOGENOM" id="CLU_020082_0_0_1"/>
<reference evidence="3" key="2">
    <citation type="submission" date="2015-01" db="EMBL/GenBank/DDBJ databases">
        <title>Evolutionary Origins and Diversification of the Mycorrhizal Mutualists.</title>
        <authorList>
            <consortium name="DOE Joint Genome Institute"/>
            <consortium name="Mycorrhizal Genomics Consortium"/>
            <person name="Kohler A."/>
            <person name="Kuo A."/>
            <person name="Nagy L.G."/>
            <person name="Floudas D."/>
            <person name="Copeland A."/>
            <person name="Barry K.W."/>
            <person name="Cichocki N."/>
            <person name="Veneault-Fourrey C."/>
            <person name="LaButti K."/>
            <person name="Lindquist E.A."/>
            <person name="Lipzen A."/>
            <person name="Lundell T."/>
            <person name="Morin E."/>
            <person name="Murat C."/>
            <person name="Riley R."/>
            <person name="Ohm R."/>
            <person name="Sun H."/>
            <person name="Tunlid A."/>
            <person name="Henrissat B."/>
            <person name="Grigoriev I.V."/>
            <person name="Hibbett D.S."/>
            <person name="Martin F."/>
        </authorList>
    </citation>
    <scope>NUCLEOTIDE SEQUENCE [LARGE SCALE GENOMIC DNA]</scope>
    <source>
        <strain evidence="3">LaAM-08-1</strain>
    </source>
</reference>
<dbReference type="OrthoDB" id="2803783at2759"/>
<dbReference type="EMBL" id="KN839150">
    <property type="protein sequence ID" value="KIJ90578.1"/>
    <property type="molecule type" value="Genomic_DNA"/>
</dbReference>
<keyword evidence="3" id="KW-1185">Reference proteome</keyword>
<feature type="compositionally biased region" description="Basic and acidic residues" evidence="1">
    <location>
        <begin position="171"/>
        <end position="189"/>
    </location>
</feature>